<proteinExistence type="predicted"/>
<dbReference type="Pfam" id="PF06119">
    <property type="entry name" value="NIDO"/>
    <property type="match status" value="1"/>
</dbReference>
<dbReference type="PANTHER" id="PTHR13802">
    <property type="entry name" value="MUCIN 4-RELATED"/>
    <property type="match status" value="1"/>
</dbReference>
<dbReference type="SUPFAM" id="SSF81296">
    <property type="entry name" value="E set domains"/>
    <property type="match status" value="1"/>
</dbReference>
<dbReference type="SMART" id="SM00723">
    <property type="entry name" value="AMOP"/>
    <property type="match status" value="1"/>
</dbReference>
<keyword evidence="6" id="KW-0732">Signal</keyword>
<keyword evidence="5" id="KW-1015">Disulfide bond</keyword>
<reference evidence="9" key="1">
    <citation type="submission" date="2020-11" db="EMBL/GenBank/DDBJ databases">
        <authorList>
            <person name="Tran Van P."/>
        </authorList>
    </citation>
    <scope>NUCLEOTIDE SEQUENCE</scope>
</reference>
<dbReference type="GO" id="GO:0007160">
    <property type="term" value="P:cell-matrix adhesion"/>
    <property type="evidence" value="ECO:0007669"/>
    <property type="project" value="InterPro"/>
</dbReference>
<dbReference type="SMART" id="SM00539">
    <property type="entry name" value="NIDO"/>
    <property type="match status" value="1"/>
</dbReference>
<dbReference type="InterPro" id="IPR003886">
    <property type="entry name" value="NIDO_dom"/>
</dbReference>
<keyword evidence="3" id="KW-1133">Transmembrane helix</keyword>
<keyword evidence="10" id="KW-1185">Reference proteome</keyword>
<dbReference type="Gene3D" id="2.60.40.10">
    <property type="entry name" value="Immunoglobulins"/>
    <property type="match status" value="1"/>
</dbReference>
<dbReference type="Proteomes" id="UP000678499">
    <property type="component" value="Unassembled WGS sequence"/>
</dbReference>
<dbReference type="InterPro" id="IPR005533">
    <property type="entry name" value="AMOP_dom"/>
</dbReference>
<evidence type="ECO:0000256" key="4">
    <source>
        <dbReference type="ARBA" id="ARBA00023136"/>
    </source>
</evidence>
<name>A0A7R9BVV6_9CRUS</name>
<dbReference type="Pfam" id="PF01833">
    <property type="entry name" value="TIG"/>
    <property type="match status" value="1"/>
</dbReference>
<feature type="signal peptide" evidence="6">
    <location>
        <begin position="1"/>
        <end position="25"/>
    </location>
</feature>
<accession>A0A7R9BVV6</accession>
<comment type="subcellular location">
    <subcellularLocation>
        <location evidence="1">Membrane</location>
    </subcellularLocation>
</comment>
<keyword evidence="4" id="KW-0472">Membrane</keyword>
<dbReference type="InterPro" id="IPR014756">
    <property type="entry name" value="Ig_E-set"/>
</dbReference>
<evidence type="ECO:0000313" key="10">
    <source>
        <dbReference type="Proteomes" id="UP000678499"/>
    </source>
</evidence>
<organism evidence="9">
    <name type="scientific">Notodromas monacha</name>
    <dbReference type="NCBI Taxonomy" id="399045"/>
    <lineage>
        <taxon>Eukaryota</taxon>
        <taxon>Metazoa</taxon>
        <taxon>Ecdysozoa</taxon>
        <taxon>Arthropoda</taxon>
        <taxon>Crustacea</taxon>
        <taxon>Oligostraca</taxon>
        <taxon>Ostracoda</taxon>
        <taxon>Podocopa</taxon>
        <taxon>Podocopida</taxon>
        <taxon>Cypridocopina</taxon>
        <taxon>Cypridoidea</taxon>
        <taxon>Cyprididae</taxon>
        <taxon>Notodromas</taxon>
    </lineage>
</organism>
<evidence type="ECO:0000259" key="7">
    <source>
        <dbReference type="PROSITE" id="PS50856"/>
    </source>
</evidence>
<sequence>MWRKISYNFGAVCGVLLLVSAATEAQDAQSQSLAERNRQHAQYKYPDNYDPMFSRIAPNTEVDPETGSYTMTAERLEQIREPLMYPFYDGGVDEEADEYWDENDYQEHLNSGTSLLDKKLNFLLPFYGFAFNYTWISLNGYIGFSDHLRTIHGVERDLRTRKDRFGFELHERLLWDIREGMIGAEIFDPKHAFIVTWKNVTFNGGQQPRAQYVTNTFQAVIATDEVMTYAIMNYEHLGWTTHTGAGGSTDDGQGGTPAFVGFNAGNGTRAYEYLPYSQRMQIRDLPSYGGANGKLGRHIFRIDEHIFPGSCNPDPQRTNLPLFFAPESGNMLGGTVVNVTGPCFTPKQRVTCRFEDWEVEGIVRDANRATCITPPGMKTSGYIDFLISQDGGPFYWKGKFFIETPMTAPEGVWFDDMNYQLKEPERLNLKWDWKNLTYSQGAQESLPNRGELEILPADFLNRRNLPQLLDITVGLLQVNLTNPVATMELDQTPVLWSRPIPLAWYFGPQWKRKHGKNWAESMCQDWINFDREMKLFAYEVPKCPCLIRQAIASKAFYVPDFSCDKDGFKDAAGQQCCYDRDGYLMMTTDNKWGGNPQRAHNQGMMPYIEANKVPSLSHWALDVSPFMYTTYTVLLVSLPTL</sequence>
<evidence type="ECO:0000256" key="6">
    <source>
        <dbReference type="SAM" id="SignalP"/>
    </source>
</evidence>
<feature type="domain" description="NIDO" evidence="8">
    <location>
        <begin position="143"/>
        <end position="305"/>
    </location>
</feature>
<dbReference type="OrthoDB" id="6051552at2759"/>
<dbReference type="Pfam" id="PF03782">
    <property type="entry name" value="AMOP"/>
    <property type="match status" value="2"/>
</dbReference>
<feature type="chain" id="PRO_5036210276" evidence="6">
    <location>
        <begin position="26"/>
        <end position="641"/>
    </location>
</feature>
<dbReference type="PANTHER" id="PTHR13802:SF52">
    <property type="entry name" value="MUCIN-4"/>
    <property type="match status" value="1"/>
</dbReference>
<evidence type="ECO:0000256" key="5">
    <source>
        <dbReference type="ARBA" id="ARBA00023157"/>
    </source>
</evidence>
<protein>
    <submittedName>
        <fullName evidence="9">Uncharacterized protein</fullName>
    </submittedName>
</protein>
<dbReference type="AlphaFoldDB" id="A0A7R9BVV6"/>
<evidence type="ECO:0000256" key="1">
    <source>
        <dbReference type="ARBA" id="ARBA00004370"/>
    </source>
</evidence>
<evidence type="ECO:0000256" key="2">
    <source>
        <dbReference type="ARBA" id="ARBA00022692"/>
    </source>
</evidence>
<dbReference type="GO" id="GO:0016020">
    <property type="term" value="C:membrane"/>
    <property type="evidence" value="ECO:0007669"/>
    <property type="project" value="UniProtKB-SubCell"/>
</dbReference>
<keyword evidence="2" id="KW-0812">Transmembrane</keyword>
<dbReference type="InterPro" id="IPR013783">
    <property type="entry name" value="Ig-like_fold"/>
</dbReference>
<dbReference type="InterPro" id="IPR051495">
    <property type="entry name" value="Epithelial_Barrier/Signaling"/>
</dbReference>
<dbReference type="PROSITE" id="PS50856">
    <property type="entry name" value="AMOP"/>
    <property type="match status" value="1"/>
</dbReference>
<dbReference type="EMBL" id="OA884922">
    <property type="protein sequence ID" value="CAD7281459.1"/>
    <property type="molecule type" value="Genomic_DNA"/>
</dbReference>
<feature type="domain" description="AMOP" evidence="7">
    <location>
        <begin position="515"/>
        <end position="641"/>
    </location>
</feature>
<evidence type="ECO:0000256" key="3">
    <source>
        <dbReference type="ARBA" id="ARBA00022989"/>
    </source>
</evidence>
<dbReference type="EMBL" id="CAJPEX010002885">
    <property type="protein sequence ID" value="CAG0921611.1"/>
    <property type="molecule type" value="Genomic_DNA"/>
</dbReference>
<dbReference type="PROSITE" id="PS51220">
    <property type="entry name" value="NIDO"/>
    <property type="match status" value="1"/>
</dbReference>
<dbReference type="InterPro" id="IPR002909">
    <property type="entry name" value="IPT_dom"/>
</dbReference>
<evidence type="ECO:0000259" key="8">
    <source>
        <dbReference type="PROSITE" id="PS51220"/>
    </source>
</evidence>
<gene>
    <name evidence="9" type="ORF">NMOB1V02_LOCUS9104</name>
</gene>
<evidence type="ECO:0000313" key="9">
    <source>
        <dbReference type="EMBL" id="CAD7281459.1"/>
    </source>
</evidence>